<organism evidence="1 2">
    <name type="scientific">Diphasiastrum complanatum</name>
    <name type="common">Issler's clubmoss</name>
    <name type="synonym">Lycopodium complanatum</name>
    <dbReference type="NCBI Taxonomy" id="34168"/>
    <lineage>
        <taxon>Eukaryota</taxon>
        <taxon>Viridiplantae</taxon>
        <taxon>Streptophyta</taxon>
        <taxon>Embryophyta</taxon>
        <taxon>Tracheophyta</taxon>
        <taxon>Lycopodiopsida</taxon>
        <taxon>Lycopodiales</taxon>
        <taxon>Lycopodiaceae</taxon>
        <taxon>Lycopodioideae</taxon>
        <taxon>Diphasiastrum</taxon>
    </lineage>
</organism>
<reference evidence="2" key="1">
    <citation type="journal article" date="2024" name="Proc. Natl. Acad. Sci. U.S.A.">
        <title>Extraordinary preservation of gene collinearity over three hundred million years revealed in homosporous lycophytes.</title>
        <authorList>
            <person name="Li C."/>
            <person name="Wickell D."/>
            <person name="Kuo L.Y."/>
            <person name="Chen X."/>
            <person name="Nie B."/>
            <person name="Liao X."/>
            <person name="Peng D."/>
            <person name="Ji J."/>
            <person name="Jenkins J."/>
            <person name="Williams M."/>
            <person name="Shu S."/>
            <person name="Plott C."/>
            <person name="Barry K."/>
            <person name="Rajasekar S."/>
            <person name="Grimwood J."/>
            <person name="Han X."/>
            <person name="Sun S."/>
            <person name="Hou Z."/>
            <person name="He W."/>
            <person name="Dai G."/>
            <person name="Sun C."/>
            <person name="Schmutz J."/>
            <person name="Leebens-Mack J.H."/>
            <person name="Li F.W."/>
            <person name="Wang L."/>
        </authorList>
    </citation>
    <scope>NUCLEOTIDE SEQUENCE [LARGE SCALE GENOMIC DNA]</scope>
    <source>
        <strain evidence="2">cv. PW_Plant_1</strain>
    </source>
</reference>
<dbReference type="Proteomes" id="UP001162992">
    <property type="component" value="Chromosome 4"/>
</dbReference>
<evidence type="ECO:0000313" key="1">
    <source>
        <dbReference type="EMBL" id="KAJ7557815.1"/>
    </source>
</evidence>
<accession>A0ACC2DUJ2</accession>
<evidence type="ECO:0000313" key="2">
    <source>
        <dbReference type="Proteomes" id="UP001162992"/>
    </source>
</evidence>
<dbReference type="EMBL" id="CM055095">
    <property type="protein sequence ID" value="KAJ7557815.1"/>
    <property type="molecule type" value="Genomic_DNA"/>
</dbReference>
<sequence>MLVDVNTVPKSETSDAVATKPPTSSTLNPYAPSFFPSAFIETEDFSPKWWNLVQNSPDFRDYWLLERLQYVEEEELTSDDVNELEAIVDFIDQESLASDDDFEESVDHLLASGAISGEMEEQEHELLNGVDDI</sequence>
<comment type="caution">
    <text evidence="1">The sequence shown here is derived from an EMBL/GenBank/DDBJ whole genome shotgun (WGS) entry which is preliminary data.</text>
</comment>
<gene>
    <name evidence="1" type="ORF">O6H91_04G011400</name>
</gene>
<keyword evidence="2" id="KW-1185">Reference proteome</keyword>
<proteinExistence type="predicted"/>
<name>A0ACC2DUJ2_DIPCM</name>
<protein>
    <submittedName>
        <fullName evidence="1">Uncharacterized protein</fullName>
    </submittedName>
</protein>